<accession>A0A7K1FJX5</accession>
<keyword evidence="1" id="KW-0812">Transmembrane</keyword>
<name>A0A7K1FJX5_9ACTN</name>
<dbReference type="RefSeq" id="WP_154767387.1">
    <property type="nucleotide sequence ID" value="NZ_WLYK01000001.1"/>
</dbReference>
<evidence type="ECO:0000313" key="3">
    <source>
        <dbReference type="Proteomes" id="UP000460221"/>
    </source>
</evidence>
<evidence type="ECO:0000256" key="1">
    <source>
        <dbReference type="SAM" id="Phobius"/>
    </source>
</evidence>
<evidence type="ECO:0000313" key="2">
    <source>
        <dbReference type="EMBL" id="MTD13553.1"/>
    </source>
</evidence>
<dbReference type="Proteomes" id="UP000460221">
    <property type="component" value="Unassembled WGS sequence"/>
</dbReference>
<protein>
    <submittedName>
        <fullName evidence="2">Uncharacterized protein</fullName>
    </submittedName>
</protein>
<dbReference type="EMBL" id="WLYK01000001">
    <property type="protein sequence ID" value="MTD13553.1"/>
    <property type="molecule type" value="Genomic_DNA"/>
</dbReference>
<reference evidence="2 3" key="1">
    <citation type="submission" date="2019-11" db="EMBL/GenBank/DDBJ databases">
        <authorList>
            <person name="Jiang L.-Q."/>
        </authorList>
    </citation>
    <scope>NUCLEOTIDE SEQUENCE [LARGE SCALE GENOMIC DNA]</scope>
    <source>
        <strain evidence="2 3">YIM 132087</strain>
    </source>
</reference>
<proteinExistence type="predicted"/>
<comment type="caution">
    <text evidence="2">The sequence shown here is derived from an EMBL/GenBank/DDBJ whole genome shotgun (WGS) entry which is preliminary data.</text>
</comment>
<dbReference type="AlphaFoldDB" id="A0A7K1FJX5"/>
<feature type="transmembrane region" description="Helical" evidence="1">
    <location>
        <begin position="47"/>
        <end position="67"/>
    </location>
</feature>
<organism evidence="2 3">
    <name type="scientific">Nakamurella alba</name>
    <dbReference type="NCBI Taxonomy" id="2665158"/>
    <lineage>
        <taxon>Bacteria</taxon>
        <taxon>Bacillati</taxon>
        <taxon>Actinomycetota</taxon>
        <taxon>Actinomycetes</taxon>
        <taxon>Nakamurellales</taxon>
        <taxon>Nakamurellaceae</taxon>
        <taxon>Nakamurella</taxon>
    </lineage>
</organism>
<gene>
    <name evidence="2" type="ORF">GIS00_06290</name>
</gene>
<keyword evidence="3" id="KW-1185">Reference proteome</keyword>
<sequence length="394" mass="41549">MGPDVSDDLDLTDTENVVTAALAAAARGIDVDTMPAPVVRRRSSRQFVSAVAVAAAVALVASVVWVVSARRVGSVGPVTPPTVGSTAQSAVTSDPTAAYVPDPVDLPGPAQAGYCGGTYADGTQQAVTVTDDMTFVGGTVCRFDDGNVGEQWDLTDEQAGRVAQWFISAAEDAERFAADLERREREDDMVVGCLPMAVPPSPWFAVLRVSSGELIRPARIDTWCGRDYPDLGALLGLEDIPPTHRTEQSNTPTACEATPSAELRRLSDAHDPGLSARVIKDPTGYGWALELFNNSDSPIEITVDPVLRALDVSGTHFVTTLPPGMEVAGETVLVPPSRPTIVRLMSSAYLCVDPLSQLDPSADRRDAAVVVTVDGQQLLSASHPVRGGPLGLLR</sequence>
<keyword evidence="1" id="KW-1133">Transmembrane helix</keyword>
<keyword evidence="1" id="KW-0472">Membrane</keyword>